<reference evidence="1 2" key="1">
    <citation type="submission" date="2024-03" db="EMBL/GenBank/DDBJ databases">
        <title>First Report of Pectobacterium brasiliscabiei causing potato scab in china.</title>
        <authorList>
            <person name="Handique U."/>
        </authorList>
    </citation>
    <scope>NUCLEOTIDE SEQUENCE [LARGE SCALE GENOMIC DNA]</scope>
    <source>
        <strain evidence="1 2">ZRIMU1503</strain>
    </source>
</reference>
<sequence>MDLVNAFSPLMGQHAHRAAQTAIIVPELISPDDDAPPAAPSAVLRRITAAVWAHDPASPQ</sequence>
<evidence type="ECO:0000313" key="2">
    <source>
        <dbReference type="Proteomes" id="UP001365781"/>
    </source>
</evidence>
<accession>A0ABU8G423</accession>
<name>A0ABU8G423_9ACTN</name>
<organism evidence="1 2">
    <name type="scientific">Streptomyces brasiliscabiei</name>
    <dbReference type="NCBI Taxonomy" id="2736302"/>
    <lineage>
        <taxon>Bacteria</taxon>
        <taxon>Bacillati</taxon>
        <taxon>Actinomycetota</taxon>
        <taxon>Actinomycetes</taxon>
        <taxon>Kitasatosporales</taxon>
        <taxon>Streptomycetaceae</taxon>
        <taxon>Streptomyces</taxon>
    </lineage>
</organism>
<evidence type="ECO:0000313" key="1">
    <source>
        <dbReference type="EMBL" id="MEI5607925.1"/>
    </source>
</evidence>
<dbReference type="RefSeq" id="WP_336535593.1">
    <property type="nucleotide sequence ID" value="NZ_JBBAYL010000002.1"/>
</dbReference>
<dbReference type="Proteomes" id="UP001365781">
    <property type="component" value="Unassembled WGS sequence"/>
</dbReference>
<proteinExistence type="predicted"/>
<dbReference type="EMBL" id="JBBAYM010000001">
    <property type="protein sequence ID" value="MEI5607925.1"/>
    <property type="molecule type" value="Genomic_DNA"/>
</dbReference>
<gene>
    <name evidence="1" type="ORF">WB403_02015</name>
</gene>
<protein>
    <submittedName>
        <fullName evidence="1">Uncharacterized protein</fullName>
    </submittedName>
</protein>
<comment type="caution">
    <text evidence="1">The sequence shown here is derived from an EMBL/GenBank/DDBJ whole genome shotgun (WGS) entry which is preliminary data.</text>
</comment>
<keyword evidence="2" id="KW-1185">Reference proteome</keyword>